<dbReference type="NCBIfam" id="TIGR03619">
    <property type="entry name" value="F420_Rv2161c"/>
    <property type="match status" value="1"/>
</dbReference>
<keyword evidence="2" id="KW-0288">FMN</keyword>
<evidence type="ECO:0000256" key="2">
    <source>
        <dbReference type="ARBA" id="ARBA00022643"/>
    </source>
</evidence>
<feature type="domain" description="Luciferase-like" evidence="5">
    <location>
        <begin position="14"/>
        <end position="270"/>
    </location>
</feature>
<dbReference type="Proteomes" id="UP000660885">
    <property type="component" value="Unassembled WGS sequence"/>
</dbReference>
<protein>
    <submittedName>
        <fullName evidence="6">TIGR03619 family F420-dependent LLM class oxidoreductase</fullName>
        <ecNumber evidence="6">1.-.-.-</ecNumber>
    </submittedName>
</protein>
<organism evidence="6 7">
    <name type="scientific">Belnapia arida</name>
    <dbReference type="NCBI Taxonomy" id="2804533"/>
    <lineage>
        <taxon>Bacteria</taxon>
        <taxon>Pseudomonadati</taxon>
        <taxon>Pseudomonadota</taxon>
        <taxon>Alphaproteobacteria</taxon>
        <taxon>Acetobacterales</taxon>
        <taxon>Roseomonadaceae</taxon>
        <taxon>Belnapia</taxon>
    </lineage>
</organism>
<dbReference type="RefSeq" id="WP_202833137.1">
    <property type="nucleotide sequence ID" value="NZ_JAETWB010000009.1"/>
</dbReference>
<dbReference type="PANTHER" id="PTHR42847">
    <property type="entry name" value="ALKANESULFONATE MONOOXYGENASE"/>
    <property type="match status" value="1"/>
</dbReference>
<dbReference type="GO" id="GO:0016491">
    <property type="term" value="F:oxidoreductase activity"/>
    <property type="evidence" value="ECO:0007669"/>
    <property type="project" value="UniProtKB-KW"/>
</dbReference>
<dbReference type="SUPFAM" id="SSF51679">
    <property type="entry name" value="Bacterial luciferase-like"/>
    <property type="match status" value="1"/>
</dbReference>
<evidence type="ECO:0000256" key="3">
    <source>
        <dbReference type="ARBA" id="ARBA00023002"/>
    </source>
</evidence>
<name>A0ABS1U6X6_9PROT</name>
<dbReference type="InterPro" id="IPR011251">
    <property type="entry name" value="Luciferase-like_dom"/>
</dbReference>
<evidence type="ECO:0000256" key="4">
    <source>
        <dbReference type="ARBA" id="ARBA00023033"/>
    </source>
</evidence>
<accession>A0ABS1U6X6</accession>
<keyword evidence="4" id="KW-0503">Monooxygenase</keyword>
<dbReference type="InterPro" id="IPR050172">
    <property type="entry name" value="SsuD_RutA_monooxygenase"/>
</dbReference>
<keyword evidence="3 6" id="KW-0560">Oxidoreductase</keyword>
<dbReference type="EMBL" id="JAETWB010000009">
    <property type="protein sequence ID" value="MBL6079900.1"/>
    <property type="molecule type" value="Genomic_DNA"/>
</dbReference>
<dbReference type="PANTHER" id="PTHR42847:SF4">
    <property type="entry name" value="ALKANESULFONATE MONOOXYGENASE-RELATED"/>
    <property type="match status" value="1"/>
</dbReference>
<evidence type="ECO:0000313" key="6">
    <source>
        <dbReference type="EMBL" id="MBL6079900.1"/>
    </source>
</evidence>
<dbReference type="Gene3D" id="3.20.20.30">
    <property type="entry name" value="Luciferase-like domain"/>
    <property type="match status" value="1"/>
</dbReference>
<comment type="caution">
    <text evidence="6">The sequence shown here is derived from an EMBL/GenBank/DDBJ whole genome shotgun (WGS) entry which is preliminary data.</text>
</comment>
<proteinExistence type="predicted"/>
<sequence>MQIGFSAPSGGPLATPEALTRLAQGAEALGFHYATVSDHVVIPREIGAKYPYTDSGEFPASSRGERHELLTQAMFLAARTERLRIVTSVMVVPHRPAMLTAKILSTIDVLSGGRLTVGIGAGWLREEFEALQAPDFDARGRVTDEYILAARELWTEEDPRFEGEFVRFGNVGFAPKPVQNPLPVWIGGESGPALRRAARLGDGWYPIGTNPSHPLDSLARYRAAVDKLHGLTRAAGRDPAAMALAYRVQKYGPEVPAQAGDGERRLFSGQPGEIAADLRALKEAGVGAVDLTFPGGTAEEALDAMRAFRDTILAKV</sequence>
<evidence type="ECO:0000313" key="7">
    <source>
        <dbReference type="Proteomes" id="UP000660885"/>
    </source>
</evidence>
<gene>
    <name evidence="6" type="ORF">JMJ56_17920</name>
</gene>
<evidence type="ECO:0000259" key="5">
    <source>
        <dbReference type="Pfam" id="PF00296"/>
    </source>
</evidence>
<reference evidence="6 7" key="1">
    <citation type="submission" date="2021-01" db="EMBL/GenBank/DDBJ databases">
        <title>Belnapia mucosa sp. nov. and Belnapia arida sp. nov., isolated from the Tabernas Desert (Almeria, Spain).</title>
        <authorList>
            <person name="Molina-Menor E."/>
            <person name="Vidal-Verdu A."/>
            <person name="Calonge A."/>
            <person name="Satari L."/>
            <person name="Pereto J."/>
            <person name="Porcar M."/>
        </authorList>
    </citation>
    <scope>NUCLEOTIDE SEQUENCE [LARGE SCALE GENOMIC DNA]</scope>
    <source>
        <strain evidence="6 7">T18</strain>
    </source>
</reference>
<keyword evidence="7" id="KW-1185">Reference proteome</keyword>
<keyword evidence="1" id="KW-0285">Flavoprotein</keyword>
<dbReference type="InterPro" id="IPR019921">
    <property type="entry name" value="Lucif-like_OxRdtase_Rv2161c"/>
</dbReference>
<evidence type="ECO:0000256" key="1">
    <source>
        <dbReference type="ARBA" id="ARBA00022630"/>
    </source>
</evidence>
<dbReference type="EC" id="1.-.-.-" evidence="6"/>
<dbReference type="InterPro" id="IPR036661">
    <property type="entry name" value="Luciferase-like_sf"/>
</dbReference>
<dbReference type="Pfam" id="PF00296">
    <property type="entry name" value="Bac_luciferase"/>
    <property type="match status" value="1"/>
</dbReference>